<sequence>MKKSNLSFFKALLLMTIALCLQNSSFAQTVRTVSGQITDSLGTGLPGVTVSVNDPKGNVISGTDGHYQIKAKDGTTLTFMYVGYETKTVIVNQDEINVSLSAQTNEAGTDVVVTAFGMKRSERSLGYAATTVKSDDITRTGTTNFATALYGKVPGLQIQAAPGGSTSGVYMQLRGVNSMLGKTTPLIIMDGVPIRDGAFNSGNYWGDQRERNNGIVDINPEDIENITVLKGAAAAALYGSEGVNGVVMITTKSGKNNKKGFSVDVNANYFQDQVAYLPRFQNTRGTGFPSQVPGYYTSDANGFNTQQYADANGNMYRALVQGNLNFGPVFDGKPIIAWDGVVRPYSAQPDRYKNLFQKANNSTQTVAISSNSAVQSTRFSVTNQHTEGLSIGSKNDKMSFSLNSTLHLGKNNDLQIIGNYYNLHVHNRPYLIDRMINNFTGMMPVFDNGDWYRNKYQTSLGYKYVLNTTQSLTPDENIHIPSYMTDILDYMWNVNKDIYDEYENRLIASITDSWTITKGLKLRGRVSTDYTNTNIYDKQSSTQPIVYGASGNYGVQNVYYNMLHADVMMEYNTKLSPDFDLTATAFYTADKEKGQNTSIYTNGGLSSENWFDLAATANPISNPSAPPLEIVKDAIIGTVNINYHNYLYAEGTIRRDRTSTMNPDNNSFVYPSANAGFIISDAFKLPETINYLKLRASWGIVGNYPDPYKANVAYLPANWGTQAPGTSPVLTTNTNFNIYGNLNIRPEKKNEYEFGLTGQLLHSRLGFDATFFTNTINDQILNLALAYSQGAVSQLNNVGKLSNKGFELSLNATPIDLKDFKWSFILNYANYSNKVVAISENSNSIIYGDYDGNAYQIVARVGHPAGEIMAHPLLKDDKGNLIVDDAGLYEQDPNKMESYGSIQSKGYGGFINTFTYKNFQLNFSIDYRYGGHVIPTGIFWMNSRGITEASLYHMDKAHGGLSYYLDANGKGVQTSGTAGPNGETVYNDGMMLPG</sequence>
<evidence type="ECO:0000313" key="11">
    <source>
        <dbReference type="Proteomes" id="UP000321291"/>
    </source>
</evidence>
<dbReference type="InterPro" id="IPR012910">
    <property type="entry name" value="Plug_dom"/>
</dbReference>
<dbReference type="Proteomes" id="UP000321291">
    <property type="component" value="Chromosome"/>
</dbReference>
<evidence type="ECO:0000256" key="6">
    <source>
        <dbReference type="ARBA" id="ARBA00023237"/>
    </source>
</evidence>
<dbReference type="SUPFAM" id="SSF56935">
    <property type="entry name" value="Porins"/>
    <property type="match status" value="1"/>
</dbReference>
<evidence type="ECO:0000256" key="4">
    <source>
        <dbReference type="ARBA" id="ARBA00022692"/>
    </source>
</evidence>
<dbReference type="Pfam" id="PF13715">
    <property type="entry name" value="CarbopepD_reg_2"/>
    <property type="match status" value="1"/>
</dbReference>
<accession>A0A5B8VQD7</accession>
<protein>
    <submittedName>
        <fullName evidence="10">SusC/RagA family TonB-linked outer membrane protein</fullName>
    </submittedName>
</protein>
<evidence type="ECO:0000256" key="3">
    <source>
        <dbReference type="ARBA" id="ARBA00022452"/>
    </source>
</evidence>
<dbReference type="PROSITE" id="PS52016">
    <property type="entry name" value="TONB_DEPENDENT_REC_3"/>
    <property type="match status" value="1"/>
</dbReference>
<dbReference type="InterPro" id="IPR023996">
    <property type="entry name" value="TonB-dep_OMP_SusC/RagA"/>
</dbReference>
<evidence type="ECO:0000259" key="9">
    <source>
        <dbReference type="Pfam" id="PF07715"/>
    </source>
</evidence>
<dbReference type="Gene3D" id="2.40.170.20">
    <property type="entry name" value="TonB-dependent receptor, beta-barrel domain"/>
    <property type="match status" value="1"/>
</dbReference>
<dbReference type="SUPFAM" id="SSF49464">
    <property type="entry name" value="Carboxypeptidase regulatory domain-like"/>
    <property type="match status" value="1"/>
</dbReference>
<name>A0A5B8VQD7_9BACT</name>
<keyword evidence="8" id="KW-0732">Signal</keyword>
<dbReference type="RefSeq" id="WP_146786978.1">
    <property type="nucleotide sequence ID" value="NZ_CP042434.1"/>
</dbReference>
<feature type="signal peptide" evidence="8">
    <location>
        <begin position="1"/>
        <end position="27"/>
    </location>
</feature>
<gene>
    <name evidence="10" type="ORF">FSB73_21335</name>
</gene>
<keyword evidence="2 7" id="KW-0813">Transport</keyword>
<comment type="similarity">
    <text evidence="7">Belongs to the TonB-dependent receptor family.</text>
</comment>
<reference evidence="10 11" key="1">
    <citation type="journal article" date="2017" name="Int. J. Syst. Evol. Microbiol.">
        <title>Arachidicoccus ginsenosidivorans sp. nov., with ginsenoside-converting activity isolated from ginseng cultivating soil.</title>
        <authorList>
            <person name="Siddiqi M.Z."/>
            <person name="Aslam Z."/>
            <person name="Im W.T."/>
        </authorList>
    </citation>
    <scope>NUCLEOTIDE SEQUENCE [LARGE SCALE GENOMIC DNA]</scope>
    <source>
        <strain evidence="10 11">Gsoil 809</strain>
    </source>
</reference>
<dbReference type="InterPro" id="IPR023997">
    <property type="entry name" value="TonB-dep_OMP_SusC/RagA_CS"/>
</dbReference>
<proteinExistence type="inferred from homology"/>
<dbReference type="NCBIfam" id="TIGR04057">
    <property type="entry name" value="SusC_RagA_signa"/>
    <property type="match status" value="1"/>
</dbReference>
<organism evidence="10 11">
    <name type="scientific">Arachidicoccus ginsenosidivorans</name>
    <dbReference type="NCBI Taxonomy" id="496057"/>
    <lineage>
        <taxon>Bacteria</taxon>
        <taxon>Pseudomonadati</taxon>
        <taxon>Bacteroidota</taxon>
        <taxon>Chitinophagia</taxon>
        <taxon>Chitinophagales</taxon>
        <taxon>Chitinophagaceae</taxon>
        <taxon>Arachidicoccus</taxon>
    </lineage>
</organism>
<dbReference type="InterPro" id="IPR039426">
    <property type="entry name" value="TonB-dep_rcpt-like"/>
</dbReference>
<dbReference type="EMBL" id="CP042434">
    <property type="protein sequence ID" value="QEC73827.1"/>
    <property type="molecule type" value="Genomic_DNA"/>
</dbReference>
<dbReference type="Gene3D" id="2.170.130.10">
    <property type="entry name" value="TonB-dependent receptor, plug domain"/>
    <property type="match status" value="1"/>
</dbReference>
<dbReference type="Gene3D" id="2.60.40.1120">
    <property type="entry name" value="Carboxypeptidase-like, regulatory domain"/>
    <property type="match status" value="1"/>
</dbReference>
<dbReference type="GO" id="GO:0009279">
    <property type="term" value="C:cell outer membrane"/>
    <property type="evidence" value="ECO:0007669"/>
    <property type="project" value="UniProtKB-SubCell"/>
</dbReference>
<feature type="domain" description="TonB-dependent receptor plug" evidence="9">
    <location>
        <begin position="123"/>
        <end position="246"/>
    </location>
</feature>
<comment type="subcellular location">
    <subcellularLocation>
        <location evidence="1 7">Cell outer membrane</location>
        <topology evidence="1 7">Multi-pass membrane protein</topology>
    </subcellularLocation>
</comment>
<keyword evidence="3 7" id="KW-1134">Transmembrane beta strand</keyword>
<keyword evidence="6 7" id="KW-0998">Cell outer membrane</keyword>
<dbReference type="OrthoDB" id="9768177at2"/>
<dbReference type="AlphaFoldDB" id="A0A5B8VQD7"/>
<evidence type="ECO:0000313" key="10">
    <source>
        <dbReference type="EMBL" id="QEC73827.1"/>
    </source>
</evidence>
<keyword evidence="5 7" id="KW-0472">Membrane</keyword>
<evidence type="ECO:0000256" key="7">
    <source>
        <dbReference type="PROSITE-ProRule" id="PRU01360"/>
    </source>
</evidence>
<dbReference type="InterPro" id="IPR036942">
    <property type="entry name" value="Beta-barrel_TonB_sf"/>
</dbReference>
<dbReference type="NCBIfam" id="TIGR04056">
    <property type="entry name" value="OMP_RagA_SusC"/>
    <property type="match status" value="1"/>
</dbReference>
<evidence type="ECO:0000256" key="5">
    <source>
        <dbReference type="ARBA" id="ARBA00023136"/>
    </source>
</evidence>
<dbReference type="KEGG" id="agi:FSB73_21335"/>
<keyword evidence="11" id="KW-1185">Reference proteome</keyword>
<dbReference type="InterPro" id="IPR037066">
    <property type="entry name" value="Plug_dom_sf"/>
</dbReference>
<evidence type="ECO:0000256" key="8">
    <source>
        <dbReference type="SAM" id="SignalP"/>
    </source>
</evidence>
<evidence type="ECO:0000256" key="1">
    <source>
        <dbReference type="ARBA" id="ARBA00004571"/>
    </source>
</evidence>
<feature type="chain" id="PRO_5022959371" evidence="8">
    <location>
        <begin position="28"/>
        <end position="994"/>
    </location>
</feature>
<dbReference type="Pfam" id="PF07715">
    <property type="entry name" value="Plug"/>
    <property type="match status" value="1"/>
</dbReference>
<dbReference type="InterPro" id="IPR008969">
    <property type="entry name" value="CarboxyPept-like_regulatory"/>
</dbReference>
<evidence type="ECO:0000256" key="2">
    <source>
        <dbReference type="ARBA" id="ARBA00022448"/>
    </source>
</evidence>
<keyword evidence="4 7" id="KW-0812">Transmembrane</keyword>